<keyword evidence="1" id="KW-0732">Signal</keyword>
<sequence length="64" mass="5991">MLNILAFALLQFAGLNSSAIINSTTSQVAIGNSIAAVGGSGGWAGDIAAVGGSGGWAGDIAAVG</sequence>
<organism evidence="2 3">
    <name type="scientific">Hymenobacter arizonensis</name>
    <name type="common">Siccationidurans arizonensis</name>
    <dbReference type="NCBI Taxonomy" id="1227077"/>
    <lineage>
        <taxon>Bacteria</taxon>
        <taxon>Pseudomonadati</taxon>
        <taxon>Bacteroidota</taxon>
        <taxon>Cytophagia</taxon>
        <taxon>Cytophagales</taxon>
        <taxon>Hymenobacteraceae</taxon>
        <taxon>Hymenobacter</taxon>
    </lineage>
</organism>
<feature type="non-terminal residue" evidence="2">
    <location>
        <position position="64"/>
    </location>
</feature>
<dbReference type="EMBL" id="FOXS01000007">
    <property type="protein sequence ID" value="SFQ77814.1"/>
    <property type="molecule type" value="Genomic_DNA"/>
</dbReference>
<feature type="signal peptide" evidence="1">
    <location>
        <begin position="1"/>
        <end position="19"/>
    </location>
</feature>
<name>A0A1I6BA75_HYMAR</name>
<proteinExistence type="predicted"/>
<feature type="chain" id="PRO_5011601703" evidence="1">
    <location>
        <begin position="20"/>
        <end position="64"/>
    </location>
</feature>
<evidence type="ECO:0000256" key="1">
    <source>
        <dbReference type="SAM" id="SignalP"/>
    </source>
</evidence>
<dbReference type="RefSeq" id="WP_214607043.1">
    <property type="nucleotide sequence ID" value="NZ_FOXS01000007.1"/>
</dbReference>
<protein>
    <submittedName>
        <fullName evidence="2">Uncharacterized protein</fullName>
    </submittedName>
</protein>
<dbReference type="Proteomes" id="UP000199029">
    <property type="component" value="Unassembled WGS sequence"/>
</dbReference>
<accession>A0A1I6BA75</accession>
<reference evidence="3" key="1">
    <citation type="submission" date="2016-10" db="EMBL/GenBank/DDBJ databases">
        <authorList>
            <person name="Varghese N."/>
            <person name="Submissions S."/>
        </authorList>
    </citation>
    <scope>NUCLEOTIDE SEQUENCE [LARGE SCALE GENOMIC DNA]</scope>
    <source>
        <strain evidence="3">OR362-8,ATCC BAA-1266,JCM 13504</strain>
    </source>
</reference>
<dbReference type="AlphaFoldDB" id="A0A1I6BA75"/>
<evidence type="ECO:0000313" key="3">
    <source>
        <dbReference type="Proteomes" id="UP000199029"/>
    </source>
</evidence>
<keyword evidence="3" id="KW-1185">Reference proteome</keyword>
<evidence type="ECO:0000313" key="2">
    <source>
        <dbReference type="EMBL" id="SFQ77814.1"/>
    </source>
</evidence>
<gene>
    <name evidence="2" type="ORF">SAMN04515668_4343</name>
</gene>